<gene>
    <name evidence="1" type="ORF">RFULGI_LOCUS9802</name>
</gene>
<evidence type="ECO:0000313" key="2">
    <source>
        <dbReference type="Proteomes" id="UP000789396"/>
    </source>
</evidence>
<dbReference type="Proteomes" id="UP000789396">
    <property type="component" value="Unassembled WGS sequence"/>
</dbReference>
<sequence>MGGLEDMPDIAKEICKNIRKADLKPDDLLSSGILFEGSLRTNQSKLYNILEKKQTYSYNFVNSLIEFVFLNTNVEMRWDGSPCQLTKFREIKGDGPIQYPDIYENERLYYGPKLWTVSKNGTISNGQVTDHNLLEETKISDNDTVTSVFTPES</sequence>
<organism evidence="1 2">
    <name type="scientific">Racocetra fulgida</name>
    <dbReference type="NCBI Taxonomy" id="60492"/>
    <lineage>
        <taxon>Eukaryota</taxon>
        <taxon>Fungi</taxon>
        <taxon>Fungi incertae sedis</taxon>
        <taxon>Mucoromycota</taxon>
        <taxon>Glomeromycotina</taxon>
        <taxon>Glomeromycetes</taxon>
        <taxon>Diversisporales</taxon>
        <taxon>Gigasporaceae</taxon>
        <taxon>Racocetra</taxon>
    </lineage>
</organism>
<proteinExistence type="predicted"/>
<name>A0A9N9EM22_9GLOM</name>
<comment type="caution">
    <text evidence="1">The sequence shown here is derived from an EMBL/GenBank/DDBJ whole genome shotgun (WGS) entry which is preliminary data.</text>
</comment>
<accession>A0A9N9EM22</accession>
<protein>
    <submittedName>
        <fullName evidence="1">12699_t:CDS:1</fullName>
    </submittedName>
</protein>
<dbReference type="AlphaFoldDB" id="A0A9N9EM22"/>
<evidence type="ECO:0000313" key="1">
    <source>
        <dbReference type="EMBL" id="CAG8685658.1"/>
    </source>
</evidence>
<keyword evidence="2" id="KW-1185">Reference proteome</keyword>
<dbReference type="OrthoDB" id="2323426at2759"/>
<reference evidence="1" key="1">
    <citation type="submission" date="2021-06" db="EMBL/GenBank/DDBJ databases">
        <authorList>
            <person name="Kallberg Y."/>
            <person name="Tangrot J."/>
            <person name="Rosling A."/>
        </authorList>
    </citation>
    <scope>NUCLEOTIDE SEQUENCE</scope>
    <source>
        <strain evidence="1">IN212</strain>
    </source>
</reference>
<dbReference type="EMBL" id="CAJVPZ010018259">
    <property type="protein sequence ID" value="CAG8685658.1"/>
    <property type="molecule type" value="Genomic_DNA"/>
</dbReference>